<reference evidence="2" key="1">
    <citation type="submission" date="2021-01" db="EMBL/GenBank/DDBJ databases">
        <title>Marivirga aurantiaca sp. nov., isolated from intertidal surface sediments.</title>
        <authorList>
            <person name="Zhang M."/>
        </authorList>
    </citation>
    <scope>NUCLEOTIDE SEQUENCE</scope>
    <source>
        <strain evidence="2">S37H4</strain>
    </source>
</reference>
<dbReference type="Proteomes" id="UP000611723">
    <property type="component" value="Unassembled WGS sequence"/>
</dbReference>
<dbReference type="EMBL" id="JAEQBW010000002">
    <property type="protein sequence ID" value="MBK6264917.1"/>
    <property type="molecule type" value="Genomic_DNA"/>
</dbReference>
<feature type="region of interest" description="Disordered" evidence="1">
    <location>
        <begin position="167"/>
        <end position="234"/>
    </location>
</feature>
<evidence type="ECO:0000313" key="3">
    <source>
        <dbReference type="Proteomes" id="UP000611723"/>
    </source>
</evidence>
<name>A0A934WXV7_9BACT</name>
<keyword evidence="3" id="KW-1185">Reference proteome</keyword>
<sequence length="234" mass="26456">MKQIFILLIGSVLVFASCKDRMVCAAFQSSYILDDQKQVEKFSFFQNDSLVLEASNNNYKKDIYGMSERKYGYWQEQRLLLVDQKDVFSEEIDSLLDKRDKKPEEMAEFDMDSAALQNNDTLQFAEGEDAWDNTKRFHYNVDFVNYMVLVGNEVLLAQAVARDSAEARKSREAPAVNDSTQKEGGFLKGLFGGKKNREEKGKGKRRSDNDAAGEVNEAVAVPKENPADSEEGEG</sequence>
<gene>
    <name evidence="2" type="ORF">JKA74_07700</name>
</gene>
<organism evidence="2 3">
    <name type="scientific">Marivirga aurantiaca</name>
    <dbReference type="NCBI Taxonomy" id="2802615"/>
    <lineage>
        <taxon>Bacteria</taxon>
        <taxon>Pseudomonadati</taxon>
        <taxon>Bacteroidota</taxon>
        <taxon>Cytophagia</taxon>
        <taxon>Cytophagales</taxon>
        <taxon>Marivirgaceae</taxon>
        <taxon>Marivirga</taxon>
    </lineage>
</organism>
<comment type="caution">
    <text evidence="2">The sequence shown here is derived from an EMBL/GenBank/DDBJ whole genome shotgun (WGS) entry which is preliminary data.</text>
</comment>
<evidence type="ECO:0000313" key="2">
    <source>
        <dbReference type="EMBL" id="MBK6264917.1"/>
    </source>
</evidence>
<evidence type="ECO:0000256" key="1">
    <source>
        <dbReference type="SAM" id="MobiDB-lite"/>
    </source>
</evidence>
<protein>
    <submittedName>
        <fullName evidence="2">Uncharacterized protein</fullName>
    </submittedName>
</protein>
<dbReference type="PROSITE" id="PS51257">
    <property type="entry name" value="PROKAR_LIPOPROTEIN"/>
    <property type="match status" value="1"/>
</dbReference>
<proteinExistence type="predicted"/>
<dbReference type="AlphaFoldDB" id="A0A934WXV7"/>
<dbReference type="RefSeq" id="WP_201430581.1">
    <property type="nucleotide sequence ID" value="NZ_JAEQBW010000002.1"/>
</dbReference>
<feature type="compositionally biased region" description="Basic and acidic residues" evidence="1">
    <location>
        <begin position="195"/>
        <end position="209"/>
    </location>
</feature>
<accession>A0A934WXV7</accession>